<dbReference type="Proteomes" id="UP000623842">
    <property type="component" value="Unassembled WGS sequence"/>
</dbReference>
<evidence type="ECO:0000256" key="1">
    <source>
        <dbReference type="ARBA" id="ARBA00022490"/>
    </source>
</evidence>
<dbReference type="EMBL" id="BNCK01000001">
    <property type="protein sequence ID" value="GHF81706.1"/>
    <property type="molecule type" value="Genomic_DNA"/>
</dbReference>
<evidence type="ECO:0000313" key="4">
    <source>
        <dbReference type="Proteomes" id="UP000623842"/>
    </source>
</evidence>
<keyword evidence="1" id="KW-0963">Cytoplasm</keyword>
<sequence length="98" mass="11053">MSYNLNTPETFDNGDDDSIHSAYNAGFRAGKNNKPAACPEQYGVQEQSWLKGWQDGDEVRYEQQKVFDKRADTSANEGVAKILRQLLANAKNNKQNKN</sequence>
<dbReference type="AlphaFoldDB" id="A0A919BCR1"/>
<protein>
    <recommendedName>
        <fullName evidence="5">Ribosome modulation factor</fullName>
    </recommendedName>
</protein>
<keyword evidence="4" id="KW-1185">Reference proteome</keyword>
<dbReference type="InterPro" id="IPR023200">
    <property type="entry name" value="RMF_sf"/>
</dbReference>
<dbReference type="GO" id="GO:0006417">
    <property type="term" value="P:regulation of translation"/>
    <property type="evidence" value="ECO:0007669"/>
    <property type="project" value="UniProtKB-KW"/>
</dbReference>
<dbReference type="Pfam" id="PF04957">
    <property type="entry name" value="RMF"/>
    <property type="match status" value="1"/>
</dbReference>
<proteinExistence type="predicted"/>
<reference evidence="3" key="2">
    <citation type="submission" date="2020-09" db="EMBL/GenBank/DDBJ databases">
        <authorList>
            <person name="Sun Q."/>
            <person name="Kim S."/>
        </authorList>
    </citation>
    <scope>NUCLEOTIDE SEQUENCE</scope>
    <source>
        <strain evidence="3">KCTC 42731</strain>
    </source>
</reference>
<evidence type="ECO:0008006" key="5">
    <source>
        <dbReference type="Google" id="ProtNLM"/>
    </source>
</evidence>
<keyword evidence="2" id="KW-0810">Translation regulation</keyword>
<comment type="caution">
    <text evidence="3">The sequence shown here is derived from an EMBL/GenBank/DDBJ whole genome shotgun (WGS) entry which is preliminary data.</text>
</comment>
<evidence type="ECO:0000256" key="2">
    <source>
        <dbReference type="ARBA" id="ARBA00022845"/>
    </source>
</evidence>
<gene>
    <name evidence="3" type="ORF">GCM10017161_06480</name>
</gene>
<reference evidence="3" key="1">
    <citation type="journal article" date="2014" name="Int. J. Syst. Evol. Microbiol.">
        <title>Complete genome sequence of Corynebacterium casei LMG S-19264T (=DSM 44701T), isolated from a smear-ripened cheese.</title>
        <authorList>
            <consortium name="US DOE Joint Genome Institute (JGI-PGF)"/>
            <person name="Walter F."/>
            <person name="Albersmeier A."/>
            <person name="Kalinowski J."/>
            <person name="Ruckert C."/>
        </authorList>
    </citation>
    <scope>NUCLEOTIDE SEQUENCE</scope>
    <source>
        <strain evidence="3">KCTC 42731</strain>
    </source>
</reference>
<organism evidence="3 4">
    <name type="scientific">Thalassotalea marina</name>
    <dbReference type="NCBI Taxonomy" id="1673741"/>
    <lineage>
        <taxon>Bacteria</taxon>
        <taxon>Pseudomonadati</taxon>
        <taxon>Pseudomonadota</taxon>
        <taxon>Gammaproteobacteria</taxon>
        <taxon>Alteromonadales</taxon>
        <taxon>Colwelliaceae</taxon>
        <taxon>Thalassotalea</taxon>
    </lineage>
</organism>
<dbReference type="RefSeq" id="WP_189767264.1">
    <property type="nucleotide sequence ID" value="NZ_BNCK01000001.1"/>
</dbReference>
<dbReference type="Gene3D" id="1.10.10.620">
    <property type="entry name" value="ribosome modulation factor like domain"/>
    <property type="match status" value="1"/>
</dbReference>
<accession>A0A919BCR1</accession>
<dbReference type="InterPro" id="IPR007040">
    <property type="entry name" value="Ribosome_modulation_factor"/>
</dbReference>
<evidence type="ECO:0000313" key="3">
    <source>
        <dbReference type="EMBL" id="GHF81706.1"/>
    </source>
</evidence>
<name>A0A919BCR1_9GAMM</name>